<name>A0A9X3ZGH1_9HYPH</name>
<feature type="chain" id="PRO_5040855108" description="DUF2155 domain-containing protein" evidence="1">
    <location>
        <begin position="18"/>
        <end position="120"/>
    </location>
</feature>
<dbReference type="AlphaFoldDB" id="A0A9X3ZGH1"/>
<proteinExistence type="predicted"/>
<reference evidence="2" key="1">
    <citation type="submission" date="2022-11" db="EMBL/GenBank/DDBJ databases">
        <title>Draft genome sequence of Hoeflea poritis E7-10 and Hoeflea prorocentri PM5-8, separated from scleractinian coral Porites lutea and marine dinoflagellate.</title>
        <authorList>
            <person name="Zhang G."/>
            <person name="Wei Q."/>
            <person name="Cai L."/>
        </authorList>
    </citation>
    <scope>NUCLEOTIDE SEQUENCE</scope>
    <source>
        <strain evidence="2">PM5-8</strain>
    </source>
</reference>
<dbReference type="EMBL" id="JAPJZI010000001">
    <property type="protein sequence ID" value="MDA5398572.1"/>
    <property type="molecule type" value="Genomic_DNA"/>
</dbReference>
<keyword evidence="1" id="KW-0732">Signal</keyword>
<organism evidence="2 3">
    <name type="scientific">Hoeflea prorocentri</name>
    <dbReference type="NCBI Taxonomy" id="1922333"/>
    <lineage>
        <taxon>Bacteria</taxon>
        <taxon>Pseudomonadati</taxon>
        <taxon>Pseudomonadota</taxon>
        <taxon>Alphaproteobacteria</taxon>
        <taxon>Hyphomicrobiales</taxon>
        <taxon>Rhizobiaceae</taxon>
        <taxon>Hoeflea</taxon>
    </lineage>
</organism>
<feature type="signal peptide" evidence="1">
    <location>
        <begin position="1"/>
        <end position="17"/>
    </location>
</feature>
<keyword evidence="3" id="KW-1185">Reference proteome</keyword>
<evidence type="ECO:0000313" key="2">
    <source>
        <dbReference type="EMBL" id="MDA5398572.1"/>
    </source>
</evidence>
<protein>
    <recommendedName>
        <fullName evidence="4">DUF2155 domain-containing protein</fullName>
    </recommendedName>
</protein>
<sequence length="120" mass="12807">MALILLALCFVSISALAGYDKAKASPEPSAVEAQIVLDGNQAGFEAQTAGFPQGGNKDDACPCKKSADSLTFTCGVTLALSGDDPGTYLFDTQQVWFVFGQADPNMDMTYRLKRPPRTHL</sequence>
<accession>A0A9X3ZGH1</accession>
<evidence type="ECO:0008006" key="4">
    <source>
        <dbReference type="Google" id="ProtNLM"/>
    </source>
</evidence>
<dbReference type="RefSeq" id="WP_267989985.1">
    <property type="nucleotide sequence ID" value="NZ_JAPJZI010000001.1"/>
</dbReference>
<comment type="caution">
    <text evidence="2">The sequence shown here is derived from an EMBL/GenBank/DDBJ whole genome shotgun (WGS) entry which is preliminary data.</text>
</comment>
<dbReference type="Proteomes" id="UP001151234">
    <property type="component" value="Unassembled WGS sequence"/>
</dbReference>
<evidence type="ECO:0000256" key="1">
    <source>
        <dbReference type="SAM" id="SignalP"/>
    </source>
</evidence>
<gene>
    <name evidence="2" type="ORF">OQ273_08320</name>
</gene>
<evidence type="ECO:0000313" key="3">
    <source>
        <dbReference type="Proteomes" id="UP001151234"/>
    </source>
</evidence>